<evidence type="ECO:0000256" key="1">
    <source>
        <dbReference type="ARBA" id="ARBA00009437"/>
    </source>
</evidence>
<dbReference type="CDD" id="cd08419">
    <property type="entry name" value="PBP2_CbbR_RubisCO_like"/>
    <property type="match status" value="1"/>
</dbReference>
<dbReference type="InterPro" id="IPR036388">
    <property type="entry name" value="WH-like_DNA-bd_sf"/>
</dbReference>
<dbReference type="STRING" id="667676.SAMN05192539_101081"/>
<dbReference type="OrthoDB" id="9808620at2"/>
<dbReference type="Gene3D" id="1.10.10.10">
    <property type="entry name" value="Winged helix-like DNA-binding domain superfamily/Winged helix DNA-binding domain"/>
    <property type="match status" value="1"/>
</dbReference>
<evidence type="ECO:0000256" key="3">
    <source>
        <dbReference type="ARBA" id="ARBA00023125"/>
    </source>
</evidence>
<dbReference type="Pfam" id="PF03466">
    <property type="entry name" value="LysR_substrate"/>
    <property type="match status" value="1"/>
</dbReference>
<dbReference type="PRINTS" id="PR00039">
    <property type="entry name" value="HTHLYSR"/>
</dbReference>
<dbReference type="SUPFAM" id="SSF46785">
    <property type="entry name" value="Winged helix' DNA-binding domain"/>
    <property type="match status" value="1"/>
</dbReference>
<reference evidence="7" key="1">
    <citation type="submission" date="2016-10" db="EMBL/GenBank/DDBJ databases">
        <authorList>
            <person name="Varghese N."/>
            <person name="Submissions S."/>
        </authorList>
    </citation>
    <scope>NUCLEOTIDE SEQUENCE [LARGE SCALE GENOMIC DNA]</scope>
    <source>
        <strain evidence="7">LMG 26031</strain>
    </source>
</reference>
<organism evidence="6 7">
    <name type="scientific">Paraburkholderia diazotrophica</name>
    <dbReference type="NCBI Taxonomy" id="667676"/>
    <lineage>
        <taxon>Bacteria</taxon>
        <taxon>Pseudomonadati</taxon>
        <taxon>Pseudomonadota</taxon>
        <taxon>Betaproteobacteria</taxon>
        <taxon>Burkholderiales</taxon>
        <taxon>Burkholderiaceae</taxon>
        <taxon>Paraburkholderia</taxon>
    </lineage>
</organism>
<dbReference type="FunFam" id="1.10.10.10:FF:000001">
    <property type="entry name" value="LysR family transcriptional regulator"/>
    <property type="match status" value="1"/>
</dbReference>
<dbReference type="GO" id="GO:0000976">
    <property type="term" value="F:transcription cis-regulatory region binding"/>
    <property type="evidence" value="ECO:0007669"/>
    <property type="project" value="TreeGrafter"/>
</dbReference>
<comment type="similarity">
    <text evidence="1">Belongs to the LysR transcriptional regulatory family.</text>
</comment>
<dbReference type="RefSeq" id="WP_090866276.1">
    <property type="nucleotide sequence ID" value="NZ_FNYE01000010.1"/>
</dbReference>
<dbReference type="InterPro" id="IPR036390">
    <property type="entry name" value="WH_DNA-bd_sf"/>
</dbReference>
<accession>A0A1H6YDE0</accession>
<keyword evidence="2" id="KW-0805">Transcription regulation</keyword>
<sequence length="307" mass="34097">MLHLTLRQLRVFEASARHLSFSRAAEELHLTQPGVSSQLKQLETTIGMPLFEQIGRRVFLTAAGKELYSHTRLLQQQLSVLEESLDQLRDMKQGKLKVSLVSGTTNPLALQLIAKFTRAFPGVRVSLSVGNRECVLNELASNQTDLAIMGLPPEGQGLAAMRVAKNPLVMIAPPDHALVRERRIALDALERETFLVRESGSGTRRAMERFFAEHRISFRPGMEVSSNEAVKWAVQAGMGLSVVPLATIMAELETLRLKVLDVEHFPIVRYLYLVHRESKQLSAAASAFRESLMSGAHEAGEHVLMEA</sequence>
<evidence type="ECO:0000256" key="4">
    <source>
        <dbReference type="ARBA" id="ARBA00023163"/>
    </source>
</evidence>
<dbReference type="PROSITE" id="PS50931">
    <property type="entry name" value="HTH_LYSR"/>
    <property type="match status" value="1"/>
</dbReference>
<gene>
    <name evidence="6" type="ORF">SAMN05192539_101081</name>
</gene>
<evidence type="ECO:0000259" key="5">
    <source>
        <dbReference type="PROSITE" id="PS50931"/>
    </source>
</evidence>
<protein>
    <submittedName>
        <fullName evidence="6">DNA-binding transcriptional regulator, LysR family</fullName>
    </submittedName>
</protein>
<dbReference type="PANTHER" id="PTHR30126">
    <property type="entry name" value="HTH-TYPE TRANSCRIPTIONAL REGULATOR"/>
    <property type="match status" value="1"/>
</dbReference>
<evidence type="ECO:0000313" key="6">
    <source>
        <dbReference type="EMBL" id="SEJ39288.1"/>
    </source>
</evidence>
<dbReference type="InterPro" id="IPR000847">
    <property type="entry name" value="LysR_HTH_N"/>
</dbReference>
<keyword evidence="3 6" id="KW-0238">DNA-binding</keyword>
<dbReference type="AlphaFoldDB" id="A0A1H6YDE0"/>
<name>A0A1H6YDE0_9BURK</name>
<evidence type="ECO:0000256" key="2">
    <source>
        <dbReference type="ARBA" id="ARBA00023015"/>
    </source>
</evidence>
<dbReference type="Pfam" id="PF00126">
    <property type="entry name" value="HTH_1"/>
    <property type="match status" value="1"/>
</dbReference>
<dbReference type="PANTHER" id="PTHR30126:SF5">
    <property type="entry name" value="HTH-TYPE TRANSCRIPTIONAL ACTIVATOR CMPR"/>
    <property type="match status" value="1"/>
</dbReference>
<evidence type="ECO:0000313" key="7">
    <source>
        <dbReference type="Proteomes" id="UP000198866"/>
    </source>
</evidence>
<proteinExistence type="inferred from homology"/>
<dbReference type="Proteomes" id="UP000198866">
    <property type="component" value="Unassembled WGS sequence"/>
</dbReference>
<keyword evidence="4" id="KW-0804">Transcription</keyword>
<feature type="domain" description="HTH lysR-type" evidence="5">
    <location>
        <begin position="4"/>
        <end position="61"/>
    </location>
</feature>
<dbReference type="GO" id="GO:0003700">
    <property type="term" value="F:DNA-binding transcription factor activity"/>
    <property type="evidence" value="ECO:0007669"/>
    <property type="project" value="InterPro"/>
</dbReference>
<dbReference type="Gene3D" id="3.40.190.290">
    <property type="match status" value="1"/>
</dbReference>
<dbReference type="EMBL" id="FNYE01000010">
    <property type="protein sequence ID" value="SEJ39288.1"/>
    <property type="molecule type" value="Genomic_DNA"/>
</dbReference>
<dbReference type="SUPFAM" id="SSF53850">
    <property type="entry name" value="Periplasmic binding protein-like II"/>
    <property type="match status" value="1"/>
</dbReference>
<dbReference type="InterPro" id="IPR005119">
    <property type="entry name" value="LysR_subst-bd"/>
</dbReference>
<keyword evidence="7" id="KW-1185">Reference proteome</keyword>